<evidence type="ECO:0000313" key="2">
    <source>
        <dbReference type="Proteomes" id="UP001346869"/>
    </source>
</evidence>
<reference evidence="1 2" key="1">
    <citation type="journal article" date="2023" name="Genes (Basel)">
        <title>Chromosome-Level Genome Assembly and Circadian Gene Repertoire of the Patagonia Blennie Eleginops maclovinus-The Closest Ancestral Proxy of Antarctic Cryonotothenioids.</title>
        <authorList>
            <person name="Cheng C.C."/>
            <person name="Rivera-Colon A.G."/>
            <person name="Minhas B.F."/>
            <person name="Wilson L."/>
            <person name="Rayamajhi N."/>
            <person name="Vargas-Chacoff L."/>
            <person name="Catchen J.M."/>
        </authorList>
    </citation>
    <scope>NUCLEOTIDE SEQUENCE [LARGE SCALE GENOMIC DNA]</scope>
    <source>
        <strain evidence="1">JMC-PN-2008</strain>
    </source>
</reference>
<sequence length="72" mass="7525">MLAACQGAVPSGGAQGSSITSLFPELAPPCDPNLQQPSLHAVLLSPSFIPLISALRSGIMSEADLQKRGWMY</sequence>
<name>A0AAN7WLG3_ELEMC</name>
<evidence type="ECO:0000313" key="1">
    <source>
        <dbReference type="EMBL" id="KAK5847547.1"/>
    </source>
</evidence>
<protein>
    <submittedName>
        <fullName evidence="1">Uncharacterized protein</fullName>
    </submittedName>
</protein>
<accession>A0AAN7WLG3</accession>
<dbReference type="AlphaFoldDB" id="A0AAN7WLG3"/>
<gene>
    <name evidence="1" type="ORF">PBY51_016667</name>
</gene>
<dbReference type="EMBL" id="JAUZQC010000026">
    <property type="protein sequence ID" value="KAK5847547.1"/>
    <property type="molecule type" value="Genomic_DNA"/>
</dbReference>
<comment type="caution">
    <text evidence="1">The sequence shown here is derived from an EMBL/GenBank/DDBJ whole genome shotgun (WGS) entry which is preliminary data.</text>
</comment>
<organism evidence="1 2">
    <name type="scientific">Eleginops maclovinus</name>
    <name type="common">Patagonian blennie</name>
    <name type="synonym">Eleginus maclovinus</name>
    <dbReference type="NCBI Taxonomy" id="56733"/>
    <lineage>
        <taxon>Eukaryota</taxon>
        <taxon>Metazoa</taxon>
        <taxon>Chordata</taxon>
        <taxon>Craniata</taxon>
        <taxon>Vertebrata</taxon>
        <taxon>Euteleostomi</taxon>
        <taxon>Actinopterygii</taxon>
        <taxon>Neopterygii</taxon>
        <taxon>Teleostei</taxon>
        <taxon>Neoteleostei</taxon>
        <taxon>Acanthomorphata</taxon>
        <taxon>Eupercaria</taxon>
        <taxon>Perciformes</taxon>
        <taxon>Notothenioidei</taxon>
        <taxon>Eleginopidae</taxon>
        <taxon>Eleginops</taxon>
    </lineage>
</organism>
<keyword evidence="2" id="KW-1185">Reference proteome</keyword>
<proteinExistence type="predicted"/>
<reference evidence="1 2" key="2">
    <citation type="journal article" date="2023" name="Mol. Biol. Evol.">
        <title>Genomics of Secondarily Temperate Adaptation in the Only Non-Antarctic Icefish.</title>
        <authorList>
            <person name="Rivera-Colon A.G."/>
            <person name="Rayamajhi N."/>
            <person name="Minhas B.F."/>
            <person name="Madrigal G."/>
            <person name="Bilyk K.T."/>
            <person name="Yoon V."/>
            <person name="Hune M."/>
            <person name="Gregory S."/>
            <person name="Cheng C.H.C."/>
            <person name="Catchen J.M."/>
        </authorList>
    </citation>
    <scope>NUCLEOTIDE SEQUENCE [LARGE SCALE GENOMIC DNA]</scope>
    <source>
        <strain evidence="1">JMC-PN-2008</strain>
    </source>
</reference>
<dbReference type="Proteomes" id="UP001346869">
    <property type="component" value="Unassembled WGS sequence"/>
</dbReference>